<dbReference type="InterPro" id="IPR026037">
    <property type="entry name" value="PgpA"/>
</dbReference>
<feature type="transmembrane region" description="Helical" evidence="1">
    <location>
        <begin position="12"/>
        <end position="35"/>
    </location>
</feature>
<evidence type="ECO:0000313" key="3">
    <source>
        <dbReference type="EMBL" id="KIE43630.1"/>
    </source>
</evidence>
<dbReference type="AlphaFoldDB" id="A0A0C1U7K5"/>
<evidence type="ECO:0000256" key="1">
    <source>
        <dbReference type="SAM" id="Phobius"/>
    </source>
</evidence>
<evidence type="ECO:0000259" key="2">
    <source>
        <dbReference type="Pfam" id="PF04608"/>
    </source>
</evidence>
<dbReference type="InterPro" id="IPR007686">
    <property type="entry name" value="YutG/PgpA"/>
</dbReference>
<dbReference type="PIRSF" id="PIRSF006162">
    <property type="entry name" value="PgpA"/>
    <property type="match status" value="1"/>
</dbReference>
<sequence length="150" mass="16588">MTRRFVVVAATWFGTGLSPVAPGTVGTLGAIPLYMAMARLPLWLYLAILVPFFFLSSWVAGRAQEEFGQKDPGTVVIDEVIGYLITMAGVTADWRSILAGFLLFRFFDVVKVWPARYFDRRMRNGYGVVLDDVAAGLYACAALHLLLGYL</sequence>
<dbReference type="PANTHER" id="PTHR36305:SF1">
    <property type="entry name" value="PHOSPHATIDYLGLYCEROPHOSPHATASE A"/>
    <property type="match status" value="1"/>
</dbReference>
<evidence type="ECO:0000313" key="4">
    <source>
        <dbReference type="Proteomes" id="UP000031433"/>
    </source>
</evidence>
<dbReference type="PANTHER" id="PTHR36305">
    <property type="entry name" value="PHOSPHATIDYLGLYCEROPHOSPHATASE A"/>
    <property type="match status" value="1"/>
</dbReference>
<dbReference type="EMBL" id="JXBL01000001">
    <property type="protein sequence ID" value="KIE43630.1"/>
    <property type="molecule type" value="Genomic_DNA"/>
</dbReference>
<dbReference type="UniPathway" id="UPA00084">
    <property type="reaction ID" value="UER00504"/>
</dbReference>
<feature type="domain" description="YutG/PgpA" evidence="2">
    <location>
        <begin position="9"/>
        <end position="146"/>
    </location>
</feature>
<feature type="transmembrane region" description="Helical" evidence="1">
    <location>
        <begin position="42"/>
        <end position="60"/>
    </location>
</feature>
<keyword evidence="4" id="KW-1185">Reference proteome</keyword>
<dbReference type="SUPFAM" id="SSF101307">
    <property type="entry name" value="YutG-like"/>
    <property type="match status" value="1"/>
</dbReference>
<gene>
    <name evidence="3" type="ORF">SE37_13820</name>
</gene>
<dbReference type="Pfam" id="PF04608">
    <property type="entry name" value="PgpA"/>
    <property type="match status" value="1"/>
</dbReference>
<dbReference type="CDD" id="cd06971">
    <property type="entry name" value="PgpA"/>
    <property type="match status" value="1"/>
</dbReference>
<keyword evidence="1" id="KW-1133">Transmembrane helix</keyword>
<reference evidence="3 4" key="1">
    <citation type="submission" date="2015-01" db="EMBL/GenBank/DDBJ databases">
        <title>Genome sequence of the anaerobic bacterium Geobacter soli GSS01, a dissimilatory Fe(III) reducer from soil.</title>
        <authorList>
            <person name="Yang G."/>
            <person name="Zhou S."/>
        </authorList>
    </citation>
    <scope>NUCLEOTIDE SEQUENCE [LARGE SCALE GENOMIC DNA]</scope>
    <source>
        <strain evidence="3 4">GSS01</strain>
    </source>
</reference>
<name>A0A0C1U7K5_9BACT</name>
<dbReference type="InterPro" id="IPR036681">
    <property type="entry name" value="PgpA-like_sf"/>
</dbReference>
<organism evidence="3 4">
    <name type="scientific">Geobacter soli</name>
    <dbReference type="NCBI Taxonomy" id="1510391"/>
    <lineage>
        <taxon>Bacteria</taxon>
        <taxon>Pseudomonadati</taxon>
        <taxon>Thermodesulfobacteriota</taxon>
        <taxon>Desulfuromonadia</taxon>
        <taxon>Geobacterales</taxon>
        <taxon>Geobacteraceae</taxon>
        <taxon>Geobacter</taxon>
    </lineage>
</organism>
<keyword evidence="1" id="KW-0812">Transmembrane</keyword>
<feature type="transmembrane region" description="Helical" evidence="1">
    <location>
        <begin position="125"/>
        <end position="147"/>
    </location>
</feature>
<proteinExistence type="predicted"/>
<dbReference type="Proteomes" id="UP000031433">
    <property type="component" value="Unassembled WGS sequence"/>
</dbReference>
<protein>
    <submittedName>
        <fullName evidence="3">Phosphatidylglycerophosphatase</fullName>
    </submittedName>
</protein>
<dbReference type="RefSeq" id="WP_039647282.1">
    <property type="nucleotide sequence ID" value="NZ_JXBL01000001.1"/>
</dbReference>
<comment type="caution">
    <text evidence="3">The sequence shown here is derived from an EMBL/GenBank/DDBJ whole genome shotgun (WGS) entry which is preliminary data.</text>
</comment>
<keyword evidence="1" id="KW-0472">Membrane</keyword>
<dbReference type="GO" id="GO:0008962">
    <property type="term" value="F:phosphatidylglycerophosphatase activity"/>
    <property type="evidence" value="ECO:0007669"/>
    <property type="project" value="InterPro"/>
</dbReference>
<accession>A0A0C1U7K5</accession>
<dbReference type="GO" id="GO:0006655">
    <property type="term" value="P:phosphatidylglycerol biosynthetic process"/>
    <property type="evidence" value="ECO:0007669"/>
    <property type="project" value="UniProtKB-UniPathway"/>
</dbReference>